<evidence type="ECO:0000256" key="1">
    <source>
        <dbReference type="SAM" id="MobiDB-lite"/>
    </source>
</evidence>
<reference evidence="2 3" key="1">
    <citation type="submission" date="2024-01" db="EMBL/GenBank/DDBJ databases">
        <title>The genomes of 5 underutilized Papilionoideae crops provide insights into root nodulation and disease resistanc.</title>
        <authorList>
            <person name="Yuan L."/>
        </authorList>
    </citation>
    <scope>NUCLEOTIDE SEQUENCE [LARGE SCALE GENOMIC DNA]</scope>
    <source>
        <strain evidence="2">ZHUSHIDOU_FW_LH</strain>
        <tissue evidence="2">Leaf</tissue>
    </source>
</reference>
<protein>
    <submittedName>
        <fullName evidence="2">Uncharacterized protein</fullName>
    </submittedName>
</protein>
<evidence type="ECO:0000313" key="2">
    <source>
        <dbReference type="EMBL" id="KAK7255421.1"/>
    </source>
</evidence>
<feature type="region of interest" description="Disordered" evidence="1">
    <location>
        <begin position="1"/>
        <end position="33"/>
    </location>
</feature>
<sequence length="325" mass="37448">MAKKKGRPPKSPSSKHSPTTNPIPKNLDLETLDEEDYEDIDDLSPKKALAILKKLDDLRAKIKGKAVVDDTAETLKNMEELTQKVTQGDSADQAGTKGNTEVHRRVSIQDGIIPEENIQSASQAVKEVLEEHCVEEEAVSIVKETQLTEGKDDEVMQRRKEQNEGHWTSVQTRRKVQKWCRRWPEAYTEFLNKGISDHSPMVVKWSNTVITGRHSFKFMNHMTLDCDFLNTVTQIWAQEEEGCAMFRLMRNLNRIRPRLIELNRRKYGGIDAREMQARDKLDNIQVMLQGDPMNIHLQKLEKEAREEHFEAYKVAVNLEPFLEDG</sequence>
<evidence type="ECO:0000313" key="3">
    <source>
        <dbReference type="Proteomes" id="UP001372338"/>
    </source>
</evidence>
<comment type="caution">
    <text evidence="2">The sequence shown here is derived from an EMBL/GenBank/DDBJ whole genome shotgun (WGS) entry which is preliminary data.</text>
</comment>
<name>A0AAN9EFS7_CROPI</name>
<organism evidence="2 3">
    <name type="scientific">Crotalaria pallida</name>
    <name type="common">Smooth rattlebox</name>
    <name type="synonym">Crotalaria striata</name>
    <dbReference type="NCBI Taxonomy" id="3830"/>
    <lineage>
        <taxon>Eukaryota</taxon>
        <taxon>Viridiplantae</taxon>
        <taxon>Streptophyta</taxon>
        <taxon>Embryophyta</taxon>
        <taxon>Tracheophyta</taxon>
        <taxon>Spermatophyta</taxon>
        <taxon>Magnoliopsida</taxon>
        <taxon>eudicotyledons</taxon>
        <taxon>Gunneridae</taxon>
        <taxon>Pentapetalae</taxon>
        <taxon>rosids</taxon>
        <taxon>fabids</taxon>
        <taxon>Fabales</taxon>
        <taxon>Fabaceae</taxon>
        <taxon>Papilionoideae</taxon>
        <taxon>50 kb inversion clade</taxon>
        <taxon>genistoids sensu lato</taxon>
        <taxon>core genistoids</taxon>
        <taxon>Crotalarieae</taxon>
        <taxon>Crotalaria</taxon>
    </lineage>
</organism>
<gene>
    <name evidence="2" type="ORF">RIF29_28830</name>
</gene>
<proteinExistence type="predicted"/>
<dbReference type="AlphaFoldDB" id="A0AAN9EFS7"/>
<dbReference type="Proteomes" id="UP001372338">
    <property type="component" value="Unassembled WGS sequence"/>
</dbReference>
<dbReference type="EMBL" id="JAYWIO010000006">
    <property type="protein sequence ID" value="KAK7255421.1"/>
    <property type="molecule type" value="Genomic_DNA"/>
</dbReference>
<accession>A0AAN9EFS7</accession>
<keyword evidence="3" id="KW-1185">Reference proteome</keyword>